<evidence type="ECO:0000256" key="3">
    <source>
        <dbReference type="ARBA" id="ARBA00023157"/>
    </source>
</evidence>
<comment type="caution">
    <text evidence="8">The sequence shown here is derived from an EMBL/GenBank/DDBJ whole genome shotgun (WGS) entry which is preliminary data.</text>
</comment>
<keyword evidence="5" id="KW-0393">Immunoglobulin domain</keyword>
<protein>
    <recommendedName>
        <fullName evidence="7">Ig-like domain-containing protein</fullName>
    </recommendedName>
</protein>
<dbReference type="SMART" id="SM00409">
    <property type="entry name" value="IG"/>
    <property type="match status" value="2"/>
</dbReference>
<dbReference type="InterPro" id="IPR007110">
    <property type="entry name" value="Ig-like_dom"/>
</dbReference>
<dbReference type="OrthoDB" id="10028801at2759"/>
<accession>A0A9Q0YQI3</accession>
<name>A0A9Q0YQI3_HOLLE</name>
<evidence type="ECO:0000256" key="5">
    <source>
        <dbReference type="ARBA" id="ARBA00023319"/>
    </source>
</evidence>
<sequence>MGQRLFDEMANERCFNVIVTLLSVATITLRHAKTCRGSKNTTEVNITTFVLSGSSAELSCFVRNVELASWVLVQKQTPSYISLGKKVLGSKQNDYVLRVFTETNQTSVQVNSSEYVYNLTINNVTEDMEGTYSCKQEGRNIVNIVLSAEVPPLLWLQADNSNISSTTINVTQNEEISITCKAVGGKPEVYLFWRVNGQNQTHGVTTDTFPDGIFSILQYRPNVNDKNITCETSGQTAVPSLETFVNVNVLYGPTCHILLHEESISLYRVTCICVANPQVSRWSIFVNNDSPIKGDTALLPVEVAANIYCMAENAVGFYETPFKKYYPTVTPAVTTETNTKPTPEQHNSTTSVTIIVATVGTTLGAVVMIAALIFIKRIILNSRNESNSTDTSAHHYYHLPFETRGVSAESDVKYSTYLHQEPNVKHEYFEKQTNIPLDEAGVNQKPEYLEIIE</sequence>
<dbReference type="InterPro" id="IPR013783">
    <property type="entry name" value="Ig-like_fold"/>
</dbReference>
<keyword evidence="4" id="KW-0325">Glycoprotein</keyword>
<keyword evidence="6" id="KW-0812">Transmembrane</keyword>
<evidence type="ECO:0000256" key="4">
    <source>
        <dbReference type="ARBA" id="ARBA00023180"/>
    </source>
</evidence>
<evidence type="ECO:0000256" key="2">
    <source>
        <dbReference type="ARBA" id="ARBA00023136"/>
    </source>
</evidence>
<dbReference type="PROSITE" id="PS50835">
    <property type="entry name" value="IG_LIKE"/>
    <property type="match status" value="1"/>
</dbReference>
<dbReference type="SUPFAM" id="SSF48726">
    <property type="entry name" value="Immunoglobulin"/>
    <property type="match status" value="2"/>
</dbReference>
<dbReference type="InterPro" id="IPR036179">
    <property type="entry name" value="Ig-like_dom_sf"/>
</dbReference>
<dbReference type="GO" id="GO:0016020">
    <property type="term" value="C:membrane"/>
    <property type="evidence" value="ECO:0007669"/>
    <property type="project" value="UniProtKB-SubCell"/>
</dbReference>
<evidence type="ECO:0000313" key="9">
    <source>
        <dbReference type="Proteomes" id="UP001152320"/>
    </source>
</evidence>
<dbReference type="Gene3D" id="2.60.40.10">
    <property type="entry name" value="Immunoglobulins"/>
    <property type="match status" value="2"/>
</dbReference>
<organism evidence="8 9">
    <name type="scientific">Holothuria leucospilota</name>
    <name type="common">Black long sea cucumber</name>
    <name type="synonym">Mertensiothuria leucospilota</name>
    <dbReference type="NCBI Taxonomy" id="206669"/>
    <lineage>
        <taxon>Eukaryota</taxon>
        <taxon>Metazoa</taxon>
        <taxon>Echinodermata</taxon>
        <taxon>Eleutherozoa</taxon>
        <taxon>Echinozoa</taxon>
        <taxon>Holothuroidea</taxon>
        <taxon>Aspidochirotacea</taxon>
        <taxon>Aspidochirotida</taxon>
        <taxon>Holothuriidae</taxon>
        <taxon>Holothuria</taxon>
    </lineage>
</organism>
<evidence type="ECO:0000256" key="6">
    <source>
        <dbReference type="SAM" id="Phobius"/>
    </source>
</evidence>
<keyword evidence="6" id="KW-1133">Transmembrane helix</keyword>
<evidence type="ECO:0000313" key="8">
    <source>
        <dbReference type="EMBL" id="KAJ8024492.1"/>
    </source>
</evidence>
<dbReference type="InterPro" id="IPR003599">
    <property type="entry name" value="Ig_sub"/>
</dbReference>
<keyword evidence="2 6" id="KW-0472">Membrane</keyword>
<reference evidence="8" key="1">
    <citation type="submission" date="2021-10" db="EMBL/GenBank/DDBJ databases">
        <title>Tropical sea cucumber genome reveals ecological adaptation and Cuvierian tubules defense mechanism.</title>
        <authorList>
            <person name="Chen T."/>
        </authorList>
    </citation>
    <scope>NUCLEOTIDE SEQUENCE</scope>
    <source>
        <strain evidence="8">Nanhai2018</strain>
        <tissue evidence="8">Muscle</tissue>
    </source>
</reference>
<keyword evidence="3" id="KW-1015">Disulfide bond</keyword>
<dbReference type="AlphaFoldDB" id="A0A9Q0YQI3"/>
<evidence type="ECO:0000259" key="7">
    <source>
        <dbReference type="PROSITE" id="PS50835"/>
    </source>
</evidence>
<gene>
    <name evidence="8" type="ORF">HOLleu_34414</name>
</gene>
<dbReference type="EMBL" id="JAIZAY010000018">
    <property type="protein sequence ID" value="KAJ8024492.1"/>
    <property type="molecule type" value="Genomic_DNA"/>
</dbReference>
<dbReference type="PANTHER" id="PTHR11640">
    <property type="entry name" value="NEPHRIN"/>
    <property type="match status" value="1"/>
</dbReference>
<dbReference type="InterPro" id="IPR051275">
    <property type="entry name" value="Cell_adhesion_signaling"/>
</dbReference>
<comment type="subcellular location">
    <subcellularLocation>
        <location evidence="1">Membrane</location>
        <topology evidence="1">Single-pass type I membrane protein</topology>
    </subcellularLocation>
</comment>
<proteinExistence type="predicted"/>
<evidence type="ECO:0000256" key="1">
    <source>
        <dbReference type="ARBA" id="ARBA00004479"/>
    </source>
</evidence>
<feature type="transmembrane region" description="Helical" evidence="6">
    <location>
        <begin position="352"/>
        <end position="375"/>
    </location>
</feature>
<dbReference type="Proteomes" id="UP001152320">
    <property type="component" value="Chromosome 18"/>
</dbReference>
<feature type="domain" description="Ig-like" evidence="7">
    <location>
        <begin position="151"/>
        <end position="246"/>
    </location>
</feature>
<keyword evidence="9" id="KW-1185">Reference proteome</keyword>